<keyword evidence="10 11" id="KW-0472">Membrane</keyword>
<evidence type="ECO:0000256" key="8">
    <source>
        <dbReference type="ARBA" id="ARBA00022840"/>
    </source>
</evidence>
<feature type="region of interest" description="Disordered" evidence="12">
    <location>
        <begin position="616"/>
        <end position="642"/>
    </location>
</feature>
<dbReference type="PROSITE" id="PS00211">
    <property type="entry name" value="ABC_TRANSPORTER_1"/>
    <property type="match status" value="1"/>
</dbReference>
<organism evidence="15 16">
    <name type="scientific">Streptomyces bluensis</name>
    <dbReference type="NCBI Taxonomy" id="33897"/>
    <lineage>
        <taxon>Bacteria</taxon>
        <taxon>Bacillati</taxon>
        <taxon>Actinomycetota</taxon>
        <taxon>Actinomycetes</taxon>
        <taxon>Kitasatosporales</taxon>
        <taxon>Streptomycetaceae</taxon>
        <taxon>Streptomyces</taxon>
    </lineage>
</organism>
<dbReference type="InterPro" id="IPR050388">
    <property type="entry name" value="ABC_Ni/Peptide_Import"/>
</dbReference>
<keyword evidence="7" id="KW-0547">Nucleotide-binding</keyword>
<gene>
    <name evidence="15" type="ORF">ACFY1D_15485</name>
</gene>
<evidence type="ECO:0000259" key="13">
    <source>
        <dbReference type="PROSITE" id="PS50893"/>
    </source>
</evidence>
<feature type="transmembrane region" description="Helical" evidence="11">
    <location>
        <begin position="266"/>
        <end position="291"/>
    </location>
</feature>
<dbReference type="Pfam" id="PF08352">
    <property type="entry name" value="oligo_HPY"/>
    <property type="match status" value="1"/>
</dbReference>
<keyword evidence="9 11" id="KW-1133">Transmembrane helix</keyword>
<keyword evidence="16" id="KW-1185">Reference proteome</keyword>
<feature type="region of interest" description="Disordered" evidence="12">
    <location>
        <begin position="301"/>
        <end position="360"/>
    </location>
</feature>
<evidence type="ECO:0000256" key="1">
    <source>
        <dbReference type="ARBA" id="ARBA00004141"/>
    </source>
</evidence>
<comment type="caution">
    <text evidence="15">The sequence shown here is derived from an EMBL/GenBank/DDBJ whole genome shotgun (WGS) entry which is preliminary data.</text>
</comment>
<dbReference type="SUPFAM" id="SSF161098">
    <property type="entry name" value="MetI-like"/>
    <property type="match status" value="1"/>
</dbReference>
<evidence type="ECO:0000313" key="15">
    <source>
        <dbReference type="EMBL" id="MFF4522807.1"/>
    </source>
</evidence>
<evidence type="ECO:0000256" key="5">
    <source>
        <dbReference type="ARBA" id="ARBA00022475"/>
    </source>
</evidence>
<dbReference type="Gene3D" id="3.40.50.300">
    <property type="entry name" value="P-loop containing nucleotide triphosphate hydrolases"/>
    <property type="match status" value="1"/>
</dbReference>
<dbReference type="SMART" id="SM00382">
    <property type="entry name" value="AAA"/>
    <property type="match status" value="1"/>
</dbReference>
<evidence type="ECO:0000256" key="3">
    <source>
        <dbReference type="ARBA" id="ARBA00005417"/>
    </source>
</evidence>
<dbReference type="Gene3D" id="1.10.3720.10">
    <property type="entry name" value="MetI-like"/>
    <property type="match status" value="1"/>
</dbReference>
<evidence type="ECO:0000256" key="11">
    <source>
        <dbReference type="RuleBase" id="RU363032"/>
    </source>
</evidence>
<feature type="transmembrane region" description="Helical" evidence="11">
    <location>
        <begin position="144"/>
        <end position="173"/>
    </location>
</feature>
<dbReference type="EMBL" id="JBIAWJ010000006">
    <property type="protein sequence ID" value="MFF4522807.1"/>
    <property type="molecule type" value="Genomic_DNA"/>
</dbReference>
<reference evidence="15 16" key="1">
    <citation type="submission" date="2024-10" db="EMBL/GenBank/DDBJ databases">
        <title>The Natural Products Discovery Center: Release of the First 8490 Sequenced Strains for Exploring Actinobacteria Biosynthetic Diversity.</title>
        <authorList>
            <person name="Kalkreuter E."/>
            <person name="Kautsar S.A."/>
            <person name="Yang D."/>
            <person name="Bader C.D."/>
            <person name="Teijaro C.N."/>
            <person name="Fluegel L."/>
            <person name="Davis C.M."/>
            <person name="Simpson J.R."/>
            <person name="Lauterbach L."/>
            <person name="Steele A.D."/>
            <person name="Gui C."/>
            <person name="Meng S."/>
            <person name="Li G."/>
            <person name="Viehrig K."/>
            <person name="Ye F."/>
            <person name="Su P."/>
            <person name="Kiefer A.F."/>
            <person name="Nichols A."/>
            <person name="Cepeda A.J."/>
            <person name="Yan W."/>
            <person name="Fan B."/>
            <person name="Jiang Y."/>
            <person name="Adhikari A."/>
            <person name="Zheng C.-J."/>
            <person name="Schuster L."/>
            <person name="Cowan T.M."/>
            <person name="Smanski M.J."/>
            <person name="Chevrette M.G."/>
            <person name="De Carvalho L.P.S."/>
            <person name="Shen B."/>
        </authorList>
    </citation>
    <scope>NUCLEOTIDE SEQUENCE [LARGE SCALE GENOMIC DNA]</scope>
    <source>
        <strain evidence="15 16">NPDC001390</strain>
    </source>
</reference>
<protein>
    <submittedName>
        <fullName evidence="15">Dipeptide/oligopeptide/nickel ABC transporter permease/ATP-binding protein</fullName>
    </submittedName>
</protein>
<sequence length="683" mass="71907">MPQTDMSVKATSQKVTSEKVTRRRWPALLLQDRFAFAAALVLVAVAVCAVLGPLLIGDLATRQNLRDPGRPPFSLDHGWAFVLGSDSLGRPVAARLIAAAGTTLSVAVPAVLCSLAVGSVWGMWAGYHGGWRENVSLRIADVILSFPSLLLAVVVLYVFSPSAVGIVLVLAIARIPVYLRTARAESAELRSRLFMDAARTFGTSSWAGIRRHVAPTVLPTLLTVAALDFCFVMLTESSLSFLGIGIQPPDVSWGLMVAQGRQELQSAWWIAVFPGLAIVVTTVSATILAAWARLSTDPGQRWRQGLRRAPRRSPGATAQTAVESSPGSAGSGAGRALPSPAVSSSSPSSSASSASSSSPTGTLVVDGLSVDVRTPAGPVAVVRGVSFAVRSGETLALLGESGCGKSMTAHAVAGLLDAAAEVGAGHAWLDGEDVLALGPWARRRLAGPGLSIVFQDALSALNPVLTVGTQLAEPFRIHERMSRRAARAKAVELMERVGIPEARSRAGAYPHQFSGGMRQRLLIAMAVALRPKVLLADEPTTALDVTVQAQIMDLLAELRSEQRMALVLITHDLGLVAEHADRVAVMYAGTVVETGRVADVFSRPHHPYTRGLLESVPAEQHKGSRLDSIPGSPPDPRSVPTGCAFRTRCPLAREVCATHRPPLAGTGTDRAAACHFGKELADA</sequence>
<evidence type="ECO:0000256" key="12">
    <source>
        <dbReference type="SAM" id="MobiDB-lite"/>
    </source>
</evidence>
<evidence type="ECO:0000256" key="6">
    <source>
        <dbReference type="ARBA" id="ARBA00022692"/>
    </source>
</evidence>
<dbReference type="InterPro" id="IPR035906">
    <property type="entry name" value="MetI-like_sf"/>
</dbReference>
<dbReference type="PANTHER" id="PTHR43297">
    <property type="entry name" value="OLIGOPEPTIDE TRANSPORT ATP-BINDING PROTEIN APPD"/>
    <property type="match status" value="1"/>
</dbReference>
<dbReference type="CDD" id="cd06261">
    <property type="entry name" value="TM_PBP2"/>
    <property type="match status" value="1"/>
</dbReference>
<keyword evidence="6 11" id="KW-0812">Transmembrane</keyword>
<comment type="similarity">
    <text evidence="11">Belongs to the binding-protein-dependent transport system permease family.</text>
</comment>
<evidence type="ECO:0000256" key="2">
    <source>
        <dbReference type="ARBA" id="ARBA00004202"/>
    </source>
</evidence>
<keyword evidence="4 11" id="KW-0813">Transport</keyword>
<dbReference type="InterPro" id="IPR017871">
    <property type="entry name" value="ABC_transporter-like_CS"/>
</dbReference>
<comment type="subcellular location">
    <subcellularLocation>
        <location evidence="11">Cell membrane</location>
        <topology evidence="11">Multi-pass membrane protein</topology>
    </subcellularLocation>
    <subcellularLocation>
        <location evidence="2">Cell membrane</location>
        <topology evidence="2">Peripheral membrane protein</topology>
    </subcellularLocation>
    <subcellularLocation>
        <location evidence="1">Membrane</location>
        <topology evidence="1">Multi-pass membrane protein</topology>
    </subcellularLocation>
</comment>
<dbReference type="Proteomes" id="UP001602058">
    <property type="component" value="Unassembled WGS sequence"/>
</dbReference>
<dbReference type="InterPro" id="IPR003439">
    <property type="entry name" value="ABC_transporter-like_ATP-bd"/>
</dbReference>
<proteinExistence type="inferred from homology"/>
<feature type="domain" description="ABC transporter" evidence="13">
    <location>
        <begin position="365"/>
        <end position="613"/>
    </location>
</feature>
<dbReference type="CDD" id="cd03257">
    <property type="entry name" value="ABC_NikE_OppD_transporters"/>
    <property type="match status" value="1"/>
</dbReference>
<dbReference type="Pfam" id="PF00005">
    <property type="entry name" value="ABC_tran"/>
    <property type="match status" value="1"/>
</dbReference>
<keyword evidence="8" id="KW-0067">ATP-binding</keyword>
<dbReference type="PROSITE" id="PS50893">
    <property type="entry name" value="ABC_TRANSPORTER_2"/>
    <property type="match status" value="1"/>
</dbReference>
<feature type="domain" description="ABC transmembrane type-1" evidence="14">
    <location>
        <begin position="100"/>
        <end position="289"/>
    </location>
</feature>
<dbReference type="InterPro" id="IPR000515">
    <property type="entry name" value="MetI-like"/>
</dbReference>
<dbReference type="PROSITE" id="PS50928">
    <property type="entry name" value="ABC_TM1"/>
    <property type="match status" value="1"/>
</dbReference>
<evidence type="ECO:0000256" key="10">
    <source>
        <dbReference type="ARBA" id="ARBA00023136"/>
    </source>
</evidence>
<accession>A0ABW6UHA1</accession>
<feature type="transmembrane region" description="Helical" evidence="11">
    <location>
        <begin position="96"/>
        <end position="124"/>
    </location>
</feature>
<dbReference type="InterPro" id="IPR027417">
    <property type="entry name" value="P-loop_NTPase"/>
</dbReference>
<dbReference type="NCBIfam" id="TIGR01727">
    <property type="entry name" value="oligo_HPY"/>
    <property type="match status" value="1"/>
</dbReference>
<name>A0ABW6UHA1_9ACTN</name>
<evidence type="ECO:0000313" key="16">
    <source>
        <dbReference type="Proteomes" id="UP001602058"/>
    </source>
</evidence>
<feature type="compositionally biased region" description="Low complexity" evidence="12">
    <location>
        <begin position="324"/>
        <end position="359"/>
    </location>
</feature>
<dbReference type="InterPro" id="IPR013563">
    <property type="entry name" value="Oligopep_ABC_C"/>
</dbReference>
<evidence type="ECO:0000256" key="9">
    <source>
        <dbReference type="ARBA" id="ARBA00022989"/>
    </source>
</evidence>
<evidence type="ECO:0000256" key="7">
    <source>
        <dbReference type="ARBA" id="ARBA00022741"/>
    </source>
</evidence>
<evidence type="ECO:0000256" key="4">
    <source>
        <dbReference type="ARBA" id="ARBA00022448"/>
    </source>
</evidence>
<dbReference type="InterPro" id="IPR003593">
    <property type="entry name" value="AAA+_ATPase"/>
</dbReference>
<dbReference type="RefSeq" id="WP_387886789.1">
    <property type="nucleotide sequence ID" value="NZ_JBIAWJ010000006.1"/>
</dbReference>
<evidence type="ECO:0000259" key="14">
    <source>
        <dbReference type="PROSITE" id="PS50928"/>
    </source>
</evidence>
<keyword evidence="5" id="KW-1003">Cell membrane</keyword>
<dbReference type="SUPFAM" id="SSF52540">
    <property type="entry name" value="P-loop containing nucleoside triphosphate hydrolases"/>
    <property type="match status" value="1"/>
</dbReference>
<dbReference type="Pfam" id="PF00528">
    <property type="entry name" value="BPD_transp_1"/>
    <property type="match status" value="1"/>
</dbReference>
<comment type="similarity">
    <text evidence="3">Belongs to the ABC transporter superfamily.</text>
</comment>
<dbReference type="PANTHER" id="PTHR43297:SF2">
    <property type="entry name" value="DIPEPTIDE TRANSPORT ATP-BINDING PROTEIN DPPD"/>
    <property type="match status" value="1"/>
</dbReference>
<feature type="transmembrane region" description="Helical" evidence="11">
    <location>
        <begin position="34"/>
        <end position="56"/>
    </location>
</feature>